<dbReference type="Proteomes" id="UP001319045">
    <property type="component" value="Chromosome"/>
</dbReference>
<dbReference type="PANTHER" id="PTHR43792:SF8">
    <property type="entry name" value="[RIBOSOMAL PROTEIN US5]-ALANINE N-ACETYLTRANSFERASE"/>
    <property type="match status" value="1"/>
</dbReference>
<dbReference type="PROSITE" id="PS51186">
    <property type="entry name" value="GNAT"/>
    <property type="match status" value="1"/>
</dbReference>
<comment type="similarity">
    <text evidence="3">Belongs to the acetyltransferase family. RimJ subfamily.</text>
</comment>
<evidence type="ECO:0000313" key="6">
    <source>
        <dbReference type="Proteomes" id="UP001319045"/>
    </source>
</evidence>
<dbReference type="InterPro" id="IPR000182">
    <property type="entry name" value="GNAT_dom"/>
</dbReference>
<dbReference type="EMBL" id="AP024484">
    <property type="protein sequence ID" value="BCS85988.1"/>
    <property type="molecule type" value="Genomic_DNA"/>
</dbReference>
<sequence length="179" mass="20303">MITLETERLILRPINKDDASDIFEYGCEPNVGPAAGWKPHKNIEETRVIMKAVFIDKDNVFGIVLKSSGKMIGSIGLVPDPHRNNPEVLMLGYAMSEHYWGKGLMTEAAKAVIEYGFSELAISMISCTCYSINPRSRRVIQKCGFEYEGCLRQGEKRYDGKVLDLEFYSLCNNKDYFNK</sequence>
<evidence type="ECO:0000259" key="4">
    <source>
        <dbReference type="PROSITE" id="PS51186"/>
    </source>
</evidence>
<dbReference type="SUPFAM" id="SSF55729">
    <property type="entry name" value="Acyl-CoA N-acyltransferases (Nat)"/>
    <property type="match status" value="1"/>
</dbReference>
<dbReference type="RefSeq" id="WP_207153587.1">
    <property type="nucleotide sequence ID" value="NZ_AP024484.1"/>
</dbReference>
<dbReference type="Pfam" id="PF13302">
    <property type="entry name" value="Acetyltransf_3"/>
    <property type="match status" value="1"/>
</dbReference>
<reference evidence="5 6" key="1">
    <citation type="journal article" date="2022" name="Int. J. Syst. Evol. Microbiol.">
        <title>Prevotella herbatica sp. nov., a plant polysaccharide-decomposing anaerobic bacterium isolated from a methanogenic reactor.</title>
        <authorList>
            <person name="Uek A."/>
            <person name="Tonouchi A."/>
            <person name="Kaku N."/>
            <person name="Ueki K."/>
        </authorList>
    </citation>
    <scope>NUCLEOTIDE SEQUENCE [LARGE SCALE GENOMIC DNA]</scope>
    <source>
        <strain evidence="5 6">WR041</strain>
    </source>
</reference>
<gene>
    <name evidence="5" type="ORF">prwr041_18810</name>
</gene>
<dbReference type="PANTHER" id="PTHR43792">
    <property type="entry name" value="GNAT FAMILY, PUTATIVE (AFU_ORTHOLOGUE AFUA_3G00765)-RELATED-RELATED"/>
    <property type="match status" value="1"/>
</dbReference>
<keyword evidence="2" id="KW-0012">Acyltransferase</keyword>
<protein>
    <submittedName>
        <fullName evidence="5">GNAT family N-acetyltransferase</fullName>
    </submittedName>
</protein>
<keyword evidence="6" id="KW-1185">Reference proteome</keyword>
<name>A0ABM7NZS5_9BACT</name>
<keyword evidence="1" id="KW-0808">Transferase</keyword>
<dbReference type="Gene3D" id="3.40.630.30">
    <property type="match status" value="1"/>
</dbReference>
<evidence type="ECO:0000256" key="1">
    <source>
        <dbReference type="ARBA" id="ARBA00022679"/>
    </source>
</evidence>
<dbReference type="InterPro" id="IPR051531">
    <property type="entry name" value="N-acetyltransferase"/>
</dbReference>
<evidence type="ECO:0000256" key="2">
    <source>
        <dbReference type="ARBA" id="ARBA00023315"/>
    </source>
</evidence>
<accession>A0ABM7NZS5</accession>
<evidence type="ECO:0000256" key="3">
    <source>
        <dbReference type="ARBA" id="ARBA00038502"/>
    </source>
</evidence>
<dbReference type="InterPro" id="IPR016181">
    <property type="entry name" value="Acyl_CoA_acyltransferase"/>
</dbReference>
<evidence type="ECO:0000313" key="5">
    <source>
        <dbReference type="EMBL" id="BCS85988.1"/>
    </source>
</evidence>
<feature type="domain" description="N-acetyltransferase" evidence="4">
    <location>
        <begin position="9"/>
        <end position="164"/>
    </location>
</feature>
<proteinExistence type="inferred from homology"/>
<organism evidence="5 6">
    <name type="scientific">Prevotella herbatica</name>
    <dbReference type="NCBI Taxonomy" id="2801997"/>
    <lineage>
        <taxon>Bacteria</taxon>
        <taxon>Pseudomonadati</taxon>
        <taxon>Bacteroidota</taxon>
        <taxon>Bacteroidia</taxon>
        <taxon>Bacteroidales</taxon>
        <taxon>Prevotellaceae</taxon>
        <taxon>Prevotella</taxon>
    </lineage>
</organism>